<dbReference type="Gene3D" id="2.30.30.40">
    <property type="entry name" value="SH3 Domains"/>
    <property type="match status" value="1"/>
</dbReference>
<dbReference type="CDD" id="cd00174">
    <property type="entry name" value="SH3"/>
    <property type="match status" value="1"/>
</dbReference>
<keyword evidence="1 2" id="KW-0728">SH3 domain</keyword>
<dbReference type="EMBL" id="CP015058">
    <property type="protein sequence ID" value="QGN16539.1"/>
    <property type="molecule type" value="Genomic_DNA"/>
</dbReference>
<dbReference type="InterPro" id="IPR036028">
    <property type="entry name" value="SH3-like_dom_sf"/>
</dbReference>
<dbReference type="Proteomes" id="UP000422736">
    <property type="component" value="Chromosome 5"/>
</dbReference>
<feature type="domain" description="SH3" evidence="3">
    <location>
        <begin position="346"/>
        <end position="410"/>
    </location>
</feature>
<dbReference type="SMART" id="SM00326">
    <property type="entry name" value="SH3"/>
    <property type="match status" value="1"/>
</dbReference>
<dbReference type="InterPro" id="IPR027267">
    <property type="entry name" value="AH/BAR_dom_sf"/>
</dbReference>
<dbReference type="PROSITE" id="PS50002">
    <property type="entry name" value="SH3"/>
    <property type="match status" value="1"/>
</dbReference>
<reference evidence="4 5" key="2">
    <citation type="submission" date="2019-11" db="EMBL/GenBank/DDBJ databases">
        <authorList>
            <person name="Lu H."/>
        </authorList>
    </citation>
    <scope>NUCLEOTIDE SEQUENCE [LARGE SCALE GENOMIC DNA]</scope>
    <source>
        <strain evidence="4 5">FIM1</strain>
    </source>
</reference>
<name>A0ABX6EXS5_KLUMA</name>
<dbReference type="InterPro" id="IPR001452">
    <property type="entry name" value="SH3_domain"/>
</dbReference>
<evidence type="ECO:0000259" key="3">
    <source>
        <dbReference type="PROSITE" id="PS50002"/>
    </source>
</evidence>
<organism evidence="4 5">
    <name type="scientific">Kluyveromyces marxianus</name>
    <name type="common">Yeast</name>
    <name type="synonym">Candida kefyr</name>
    <dbReference type="NCBI Taxonomy" id="4911"/>
    <lineage>
        <taxon>Eukaryota</taxon>
        <taxon>Fungi</taxon>
        <taxon>Dikarya</taxon>
        <taxon>Ascomycota</taxon>
        <taxon>Saccharomycotina</taxon>
        <taxon>Saccharomycetes</taxon>
        <taxon>Saccharomycetales</taxon>
        <taxon>Saccharomycetaceae</taxon>
        <taxon>Kluyveromyces</taxon>
    </lineage>
</organism>
<dbReference type="PANTHER" id="PTHR47174:SF1">
    <property type="entry name" value="REDUCED VIABILITY UPON STARVATION PROTEIN 167"/>
    <property type="match status" value="1"/>
</dbReference>
<dbReference type="InterPro" id="IPR046982">
    <property type="entry name" value="BIN3/RVS161-like"/>
</dbReference>
<sequence>MELKTDSFKQQLSSLGDKVLKTPQQVKQRLYTGPRTKDVTVEELKNRFEVVHGCGIQLLHGCNQFSRNIQSLLVHFQRTIEIFNAIYDIKNDPDKSHRDFESLQKRFEIIKNKIEGDLPFFDQNVVLPIQNFHATCGNIQNTIDKRDLASYKADSLKHKLASISPQKLRTPGLKYENEKIKAESKYEKALKEYEPLNDQIRSELGIFLQMANSFFHDWFLNHYYITYSMYYNMYTFIGTCAEVRRIVIDSQTGIGTQDEFSPNSQQMISMIDIANNNLTTQFHNDFDVIAQEIKKLGISDFESFYARSTANANARRLLEGTNAEYSPIRHSSDIDSTRAYRHDQDFGLQYCKATTDFVPSPEDAENTLALRKDDVVKVYRKETEDWWYGQSLRTNKIGYFPLHCTTMANGLC</sequence>
<reference evidence="4 5" key="1">
    <citation type="submission" date="2016-03" db="EMBL/GenBank/DDBJ databases">
        <title>How can Kluyveromyces marxianus grow so fast - potential evolutionary course in Saccharomyces Complex revealed by comparative genomics.</title>
        <authorList>
            <person name="Mo W."/>
            <person name="Lu W."/>
            <person name="Yang X."/>
            <person name="Qi J."/>
            <person name="Lv H."/>
        </authorList>
    </citation>
    <scope>NUCLEOTIDE SEQUENCE [LARGE SCALE GENOMIC DNA]</scope>
    <source>
        <strain evidence="4 5">FIM1</strain>
    </source>
</reference>
<evidence type="ECO:0000256" key="1">
    <source>
        <dbReference type="ARBA" id="ARBA00022443"/>
    </source>
</evidence>
<evidence type="ECO:0000313" key="5">
    <source>
        <dbReference type="Proteomes" id="UP000422736"/>
    </source>
</evidence>
<protein>
    <submittedName>
        <fullName evidence="4">BAR super family and SH3</fullName>
    </submittedName>
</protein>
<dbReference type="PANTHER" id="PTHR47174">
    <property type="entry name" value="BRIDGING INTEGRATOR 3"/>
    <property type="match status" value="1"/>
</dbReference>
<evidence type="ECO:0000313" key="4">
    <source>
        <dbReference type="EMBL" id="QGN16539.1"/>
    </source>
</evidence>
<dbReference type="SUPFAM" id="SSF50044">
    <property type="entry name" value="SH3-domain"/>
    <property type="match status" value="1"/>
</dbReference>
<proteinExistence type="predicted"/>
<dbReference type="SUPFAM" id="SSF103657">
    <property type="entry name" value="BAR/IMD domain-like"/>
    <property type="match status" value="1"/>
</dbReference>
<dbReference type="InterPro" id="IPR004148">
    <property type="entry name" value="BAR_dom"/>
</dbReference>
<dbReference type="Pfam" id="PF07653">
    <property type="entry name" value="SH3_2"/>
    <property type="match status" value="1"/>
</dbReference>
<accession>A0ABX6EXS5</accession>
<keyword evidence="5" id="KW-1185">Reference proteome</keyword>
<dbReference type="CDD" id="cd07599">
    <property type="entry name" value="BAR_Rvs167p"/>
    <property type="match status" value="1"/>
</dbReference>
<gene>
    <name evidence="4" type="ORF">FIM1_3252</name>
</gene>
<dbReference type="Gene3D" id="1.20.1270.60">
    <property type="entry name" value="Arfaptin homology (AH) domain/BAR domain"/>
    <property type="match status" value="1"/>
</dbReference>
<evidence type="ECO:0000256" key="2">
    <source>
        <dbReference type="PROSITE-ProRule" id="PRU00192"/>
    </source>
</evidence>
<dbReference type="Pfam" id="PF03114">
    <property type="entry name" value="BAR"/>
    <property type="match status" value="1"/>
</dbReference>